<dbReference type="InterPro" id="IPR043724">
    <property type="entry name" value="DUF5666"/>
</dbReference>
<evidence type="ECO:0000313" key="3">
    <source>
        <dbReference type="EMBL" id="QBZ82220.1"/>
    </source>
</evidence>
<evidence type="ECO:0000259" key="2">
    <source>
        <dbReference type="Pfam" id="PF18914"/>
    </source>
</evidence>
<feature type="domain" description="DUF5666" evidence="2">
    <location>
        <begin position="418"/>
        <end position="479"/>
    </location>
</feature>
<feature type="signal peptide" evidence="1">
    <location>
        <begin position="1"/>
        <end position="22"/>
    </location>
</feature>
<dbReference type="OrthoDB" id="5614223at2"/>
<organism evidence="3 4">
    <name type="scientific">Hydrogenovibrio crunogenus</name>
    <dbReference type="NCBI Taxonomy" id="39765"/>
    <lineage>
        <taxon>Bacteria</taxon>
        <taxon>Pseudomonadati</taxon>
        <taxon>Pseudomonadota</taxon>
        <taxon>Gammaproteobacteria</taxon>
        <taxon>Thiotrichales</taxon>
        <taxon>Piscirickettsiaceae</taxon>
        <taxon>Hydrogenovibrio</taxon>
    </lineage>
</organism>
<dbReference type="Proteomes" id="UP000296201">
    <property type="component" value="Chromosome"/>
</dbReference>
<keyword evidence="4" id="KW-1185">Reference proteome</keyword>
<evidence type="ECO:0000313" key="4">
    <source>
        <dbReference type="Proteomes" id="UP000296201"/>
    </source>
</evidence>
<feature type="domain" description="DUF5666" evidence="2">
    <location>
        <begin position="38"/>
        <end position="102"/>
    </location>
</feature>
<evidence type="ECO:0000256" key="1">
    <source>
        <dbReference type="SAM" id="SignalP"/>
    </source>
</evidence>
<sequence precursor="true">MKKGLILATLPTALALALYGCGGDTTSDANTTSGIGGTGYISSGTITGFGSVFVNGVEFETNASNFDIEGISGTQGDLAIGMVVKVNGSINADGITGTATSIVYDDDIQGPVSGLTLLSPDQKEFTVLGTTVIADINTTSYDGTNVDGTKFDFTNLSDNNNVEVSGFYNASNQLIATRIELKDAVFDSSTSEIELKGTIAGLIGTSFTLNSVNIDASAAELSDLPNGLVNGAYVEAKGTYNGVDTIIASKVEGKDDSVEDTDEFEVEGFVSGYNTGDLANFKVNQIPVDASNAELSPPSLTLEDNMQVEAEGSIVNGKLIATELKLRSGEIKIKATVSAIDTTNKTFTVSPVTGQPAITVHVGTETEMENEVLDTDSFSVNDLNPTTDYVEIEGYDNGDGSVFASGVKVKEASDIVVKGIVEAGTSTGTSIKVLGVTFSIAPGTSFKNSDDTSMTQAEFFNAVTLNQSLVKIEDKVTADGTADTIELESP</sequence>
<protein>
    <recommendedName>
        <fullName evidence="2">DUF5666 domain-containing protein</fullName>
    </recommendedName>
</protein>
<accession>A0A4P7NWX8</accession>
<dbReference type="Pfam" id="PF18914">
    <property type="entry name" value="DUF5666"/>
    <property type="match status" value="5"/>
</dbReference>
<gene>
    <name evidence="3" type="ORF">GHNINEIG_00244</name>
</gene>
<keyword evidence="1" id="KW-0732">Signal</keyword>
<dbReference type="RefSeq" id="WP_135794967.1">
    <property type="nucleotide sequence ID" value="NZ_CP032096.1"/>
</dbReference>
<name>A0A4P7NWX8_9GAMM</name>
<feature type="chain" id="PRO_5020894928" description="DUF5666 domain-containing protein" evidence="1">
    <location>
        <begin position="23"/>
        <end position="490"/>
    </location>
</feature>
<reference evidence="3 4" key="1">
    <citation type="submission" date="2018-08" db="EMBL/GenBank/DDBJ databases">
        <title>Horizontal acquisition of hydrogen conversion ability and other habitat adaptations in Hydrogenovibrio crunogenus strains.</title>
        <authorList>
            <person name="Gonnella G."/>
            <person name="Adam N."/>
            <person name="Perner M."/>
        </authorList>
    </citation>
    <scope>NUCLEOTIDE SEQUENCE [LARGE SCALE GENOMIC DNA]</scope>
    <source>
        <strain evidence="3 4">SP-41</strain>
    </source>
</reference>
<feature type="domain" description="DUF5666" evidence="2">
    <location>
        <begin position="336"/>
        <end position="407"/>
    </location>
</feature>
<feature type="domain" description="DUF5666" evidence="2">
    <location>
        <begin position="196"/>
        <end position="252"/>
    </location>
</feature>
<dbReference type="PROSITE" id="PS51257">
    <property type="entry name" value="PROKAR_LIPOPROTEIN"/>
    <property type="match status" value="1"/>
</dbReference>
<proteinExistence type="predicted"/>
<dbReference type="AlphaFoldDB" id="A0A4P7NWX8"/>
<feature type="domain" description="DUF5666" evidence="2">
    <location>
        <begin position="110"/>
        <end position="180"/>
    </location>
</feature>
<dbReference type="EMBL" id="CP032096">
    <property type="protein sequence ID" value="QBZ82220.1"/>
    <property type="molecule type" value="Genomic_DNA"/>
</dbReference>